<proteinExistence type="inferred from homology"/>
<dbReference type="GO" id="GO:0016020">
    <property type="term" value="C:membrane"/>
    <property type="evidence" value="ECO:0007669"/>
    <property type="project" value="TreeGrafter"/>
</dbReference>
<keyword evidence="8" id="KW-1185">Reference proteome</keyword>
<dbReference type="eggNOG" id="COG2267">
    <property type="taxonomic scope" value="Bacteria"/>
</dbReference>
<dbReference type="EC" id="3.1.1.85" evidence="5"/>
<sequence length="265" mass="27544">MADAHARSVSLHHDIVGAGPDLVLLHGWAMHAGVFAPLVDRLSSQFTLHLLDLPGHGRSAGAGVPLDLDAAARAAADVVPGGAIWLGWSLGGLVALHAVASGAANARGLVMLAASPRFVRADDWPAGMDPEVFAGFARHLAADWRGTVDRFLALEVHGSEHVREELRMLRATVFAHGEPAPGALSDGLAVLAGSDLRAELPALAVPSLWIAGRRDRVVHPEAMHAAAAAVPGGRFVEVERAGHAPFLTHADVVADAIADFAADCR</sequence>
<evidence type="ECO:0000256" key="3">
    <source>
        <dbReference type="ARBA" id="ARBA00022756"/>
    </source>
</evidence>
<comment type="similarity">
    <text evidence="5">Belongs to the AB hydrolase superfamily. Carboxylesterase BioH family.</text>
</comment>
<keyword evidence="3 5" id="KW-0093">Biotin biosynthesis</keyword>
<feature type="binding site" evidence="5">
    <location>
        <begin position="89"/>
        <end position="90"/>
    </location>
    <ligand>
        <name>substrate</name>
    </ligand>
</feature>
<keyword evidence="1 5" id="KW-0719">Serine esterase</keyword>
<dbReference type="UniPathway" id="UPA00078"/>
<dbReference type="AlphaFoldDB" id="A0A091BAC0"/>
<gene>
    <name evidence="5" type="primary">bioH</name>
    <name evidence="7" type="ORF">P873_13595</name>
</gene>
<dbReference type="STRING" id="1121013.GCA_000426365_02729"/>
<dbReference type="HAMAP" id="MF_01260">
    <property type="entry name" value="Carboxylester"/>
    <property type="match status" value="1"/>
</dbReference>
<evidence type="ECO:0000256" key="1">
    <source>
        <dbReference type="ARBA" id="ARBA00022487"/>
    </source>
</evidence>
<dbReference type="Proteomes" id="UP000029391">
    <property type="component" value="Unassembled WGS sequence"/>
</dbReference>
<dbReference type="NCBIfam" id="TIGR01738">
    <property type="entry name" value="bioH"/>
    <property type="match status" value="1"/>
</dbReference>
<comment type="subunit">
    <text evidence="5">Monomer.</text>
</comment>
<comment type="function">
    <text evidence="5">The physiological role of BioH is to remove the methyl group introduced by BioC when the pimeloyl moiety is complete. It allows to synthesize pimeloyl-ACP via the fatty acid synthetic pathway through the hydrolysis of the ester bonds of pimeloyl-ACP esters.</text>
</comment>
<feature type="domain" description="AB hydrolase-1" evidence="6">
    <location>
        <begin position="22"/>
        <end position="256"/>
    </location>
</feature>
<dbReference type="InterPro" id="IPR010076">
    <property type="entry name" value="BioH"/>
</dbReference>
<dbReference type="InterPro" id="IPR000073">
    <property type="entry name" value="AB_hydrolase_1"/>
</dbReference>
<feature type="binding site" evidence="5">
    <location>
        <position position="28"/>
    </location>
    <ligand>
        <name>substrate</name>
    </ligand>
</feature>
<comment type="caution">
    <text evidence="5">Lacks conserved residue(s) required for the propagation of feature annotation.</text>
</comment>
<dbReference type="SUPFAM" id="SSF53474">
    <property type="entry name" value="alpha/beta-Hydrolases"/>
    <property type="match status" value="1"/>
</dbReference>
<evidence type="ECO:0000256" key="4">
    <source>
        <dbReference type="ARBA" id="ARBA00022801"/>
    </source>
</evidence>
<evidence type="ECO:0000256" key="2">
    <source>
        <dbReference type="ARBA" id="ARBA00022490"/>
    </source>
</evidence>
<dbReference type="EMBL" id="AWXU01000049">
    <property type="protein sequence ID" value="KFN48686.1"/>
    <property type="molecule type" value="Genomic_DNA"/>
</dbReference>
<dbReference type="Gene3D" id="3.40.50.1820">
    <property type="entry name" value="alpha/beta hydrolase"/>
    <property type="match status" value="1"/>
</dbReference>
<evidence type="ECO:0000313" key="7">
    <source>
        <dbReference type="EMBL" id="KFN48686.1"/>
    </source>
</evidence>
<keyword evidence="2 5" id="KW-0963">Cytoplasm</keyword>
<organism evidence="7 8">
    <name type="scientific">Arenimonas composti TR7-09 = DSM 18010</name>
    <dbReference type="NCBI Taxonomy" id="1121013"/>
    <lineage>
        <taxon>Bacteria</taxon>
        <taxon>Pseudomonadati</taxon>
        <taxon>Pseudomonadota</taxon>
        <taxon>Gammaproteobacteria</taxon>
        <taxon>Lysobacterales</taxon>
        <taxon>Lysobacteraceae</taxon>
        <taxon>Arenimonas</taxon>
    </lineage>
</organism>
<dbReference type="InterPro" id="IPR029058">
    <property type="entry name" value="AB_hydrolase_fold"/>
</dbReference>
<dbReference type="GO" id="GO:0009102">
    <property type="term" value="P:biotin biosynthetic process"/>
    <property type="evidence" value="ECO:0007669"/>
    <property type="project" value="UniProtKB-UniRule"/>
</dbReference>
<dbReference type="Pfam" id="PF12697">
    <property type="entry name" value="Abhydrolase_6"/>
    <property type="match status" value="1"/>
</dbReference>
<feature type="active site" description="Nucleophile" evidence="5">
    <location>
        <position position="89"/>
    </location>
</feature>
<comment type="pathway">
    <text evidence="5">Cofactor biosynthesis; biotin biosynthesis.</text>
</comment>
<keyword evidence="4 5" id="KW-0378">Hydrolase</keyword>
<dbReference type="GO" id="GO:0090499">
    <property type="term" value="F:pimelyl-[acyl-carrier protein] methyl ester esterase activity"/>
    <property type="evidence" value="ECO:0007669"/>
    <property type="project" value="UniProtKB-EC"/>
</dbReference>
<name>A0A091BAC0_9GAMM</name>
<dbReference type="PANTHER" id="PTHR43798:SF31">
    <property type="entry name" value="AB HYDROLASE SUPERFAMILY PROTEIN YCLE"/>
    <property type="match status" value="1"/>
</dbReference>
<feature type="active site" evidence="5">
    <location>
        <position position="243"/>
    </location>
</feature>
<evidence type="ECO:0000259" key="6">
    <source>
        <dbReference type="Pfam" id="PF12697"/>
    </source>
</evidence>
<evidence type="ECO:0000313" key="8">
    <source>
        <dbReference type="Proteomes" id="UP000029391"/>
    </source>
</evidence>
<evidence type="ECO:0000256" key="5">
    <source>
        <dbReference type="HAMAP-Rule" id="MF_01260"/>
    </source>
</evidence>
<dbReference type="PANTHER" id="PTHR43798">
    <property type="entry name" value="MONOACYLGLYCEROL LIPASE"/>
    <property type="match status" value="1"/>
</dbReference>
<dbReference type="InterPro" id="IPR050266">
    <property type="entry name" value="AB_hydrolase_sf"/>
</dbReference>
<feature type="binding site" evidence="5">
    <location>
        <position position="243"/>
    </location>
    <ligand>
        <name>substrate</name>
    </ligand>
</feature>
<feature type="active site" evidence="5">
    <location>
        <position position="215"/>
    </location>
</feature>
<reference evidence="7 8" key="1">
    <citation type="submission" date="2013-09" db="EMBL/GenBank/DDBJ databases">
        <title>Genome sequencing of Arenimonas composti.</title>
        <authorList>
            <person name="Chen F."/>
            <person name="Wang G."/>
        </authorList>
    </citation>
    <scope>NUCLEOTIDE SEQUENCE [LARGE SCALE GENOMIC DNA]</scope>
    <source>
        <strain evidence="7 8">TR7-09</strain>
    </source>
</reference>
<comment type="subcellular location">
    <subcellularLocation>
        <location evidence="5">Cytoplasm</location>
    </subcellularLocation>
</comment>
<dbReference type="GO" id="GO:0005737">
    <property type="term" value="C:cytoplasm"/>
    <property type="evidence" value="ECO:0007669"/>
    <property type="project" value="UniProtKB-SubCell"/>
</dbReference>
<accession>A0A091BAC0</accession>
<comment type="catalytic activity">
    <reaction evidence="5">
        <text>6-carboxyhexanoyl-[ACP] methyl ester + H2O = 6-carboxyhexanoyl-[ACP] + methanol + H(+)</text>
        <dbReference type="Rhea" id="RHEA:42700"/>
        <dbReference type="Rhea" id="RHEA-COMP:9955"/>
        <dbReference type="Rhea" id="RHEA-COMP:10186"/>
        <dbReference type="ChEBI" id="CHEBI:15377"/>
        <dbReference type="ChEBI" id="CHEBI:15378"/>
        <dbReference type="ChEBI" id="CHEBI:17790"/>
        <dbReference type="ChEBI" id="CHEBI:78846"/>
        <dbReference type="ChEBI" id="CHEBI:82735"/>
        <dbReference type="EC" id="3.1.1.85"/>
    </reaction>
</comment>
<comment type="caution">
    <text evidence="7">The sequence shown here is derived from an EMBL/GenBank/DDBJ whole genome shotgun (WGS) entry which is preliminary data.</text>
</comment>
<protein>
    <recommendedName>
        <fullName evidence="5">Pimeloyl-[acyl-carrier protein] methyl ester esterase</fullName>
        <ecNumber evidence="5">3.1.1.85</ecNumber>
    </recommendedName>
    <alternativeName>
        <fullName evidence="5">Biotin synthesis protein BioH</fullName>
    </alternativeName>
    <alternativeName>
        <fullName evidence="5">Carboxylesterase BioH</fullName>
    </alternativeName>
</protein>